<dbReference type="HOGENOM" id="CLU_2872460_0_0_1"/>
<dbReference type="InParanoid" id="A0DJS5"/>
<keyword evidence="3" id="KW-1185">Reference proteome</keyword>
<gene>
    <name evidence="2" type="ORF">GSPATT00017636001</name>
</gene>
<dbReference type="OrthoDB" id="308857at2759"/>
<dbReference type="GeneID" id="5036474"/>
<sequence length="64" mass="7528">MNKLTGAKTYQNNQGQKSRKSLQQKLPEKVRLEHHGLVTARLKDKKRNKEDIRKYLSGNKCDYI</sequence>
<dbReference type="Proteomes" id="UP000000600">
    <property type="component" value="Unassembled WGS sequence"/>
</dbReference>
<feature type="compositionally biased region" description="Basic and acidic residues" evidence="1">
    <location>
        <begin position="26"/>
        <end position="35"/>
    </location>
</feature>
<proteinExistence type="predicted"/>
<dbReference type="EMBL" id="CT868463">
    <property type="protein sequence ID" value="CAK83292.1"/>
    <property type="molecule type" value="Genomic_DNA"/>
</dbReference>
<protein>
    <submittedName>
        <fullName evidence="2">Uncharacterized protein</fullName>
    </submittedName>
</protein>
<dbReference type="RefSeq" id="XP_001450689.1">
    <property type="nucleotide sequence ID" value="XM_001450652.1"/>
</dbReference>
<accession>A0DJS5</accession>
<evidence type="ECO:0000313" key="3">
    <source>
        <dbReference type="Proteomes" id="UP000000600"/>
    </source>
</evidence>
<dbReference type="KEGG" id="ptm:GSPATT00017636001"/>
<dbReference type="OMA" id="GNKCDYI"/>
<organism evidence="2 3">
    <name type="scientific">Paramecium tetraurelia</name>
    <dbReference type="NCBI Taxonomy" id="5888"/>
    <lineage>
        <taxon>Eukaryota</taxon>
        <taxon>Sar</taxon>
        <taxon>Alveolata</taxon>
        <taxon>Ciliophora</taxon>
        <taxon>Intramacronucleata</taxon>
        <taxon>Oligohymenophorea</taxon>
        <taxon>Peniculida</taxon>
        <taxon>Parameciidae</taxon>
        <taxon>Paramecium</taxon>
    </lineage>
</organism>
<evidence type="ECO:0000256" key="1">
    <source>
        <dbReference type="SAM" id="MobiDB-lite"/>
    </source>
</evidence>
<reference evidence="2 3" key="1">
    <citation type="journal article" date="2006" name="Nature">
        <title>Global trends of whole-genome duplications revealed by the ciliate Paramecium tetraurelia.</title>
        <authorList>
            <consortium name="Genoscope"/>
            <person name="Aury J.-M."/>
            <person name="Jaillon O."/>
            <person name="Duret L."/>
            <person name="Noel B."/>
            <person name="Jubin C."/>
            <person name="Porcel B.M."/>
            <person name="Segurens B."/>
            <person name="Daubin V."/>
            <person name="Anthouard V."/>
            <person name="Aiach N."/>
            <person name="Arnaiz O."/>
            <person name="Billaut A."/>
            <person name="Beisson J."/>
            <person name="Blanc I."/>
            <person name="Bouhouche K."/>
            <person name="Camara F."/>
            <person name="Duharcourt S."/>
            <person name="Guigo R."/>
            <person name="Gogendeau D."/>
            <person name="Katinka M."/>
            <person name="Keller A.-M."/>
            <person name="Kissmehl R."/>
            <person name="Klotz C."/>
            <person name="Koll F."/>
            <person name="Le Moue A."/>
            <person name="Lepere C."/>
            <person name="Malinsky S."/>
            <person name="Nowacki M."/>
            <person name="Nowak J.K."/>
            <person name="Plattner H."/>
            <person name="Poulain J."/>
            <person name="Ruiz F."/>
            <person name="Serrano V."/>
            <person name="Zagulski M."/>
            <person name="Dessen P."/>
            <person name="Betermier M."/>
            <person name="Weissenbach J."/>
            <person name="Scarpelli C."/>
            <person name="Schachter V."/>
            <person name="Sperling L."/>
            <person name="Meyer E."/>
            <person name="Cohen J."/>
            <person name="Wincker P."/>
        </authorList>
    </citation>
    <scope>NUCLEOTIDE SEQUENCE [LARGE SCALE GENOMIC DNA]</scope>
    <source>
        <strain evidence="2 3">Stock d4-2</strain>
    </source>
</reference>
<feature type="region of interest" description="Disordered" evidence="1">
    <location>
        <begin position="1"/>
        <end position="35"/>
    </location>
</feature>
<dbReference type="AlphaFoldDB" id="A0DJS5"/>
<name>A0DJS5_PARTE</name>
<evidence type="ECO:0000313" key="2">
    <source>
        <dbReference type="EMBL" id="CAK83292.1"/>
    </source>
</evidence>